<dbReference type="AlphaFoldDB" id="A0AAU8LRI4"/>
<gene>
    <name evidence="2" type="ORF">Q3M24_14460</name>
</gene>
<feature type="transmembrane region" description="Helical" evidence="1">
    <location>
        <begin position="32"/>
        <end position="51"/>
    </location>
</feature>
<reference evidence="2" key="2">
    <citation type="submission" date="2024-06" db="EMBL/GenBank/DDBJ databases">
        <authorList>
            <person name="Plum-Jensen L.E."/>
            <person name="Schramm A."/>
            <person name="Marshall I.P.G."/>
        </authorList>
    </citation>
    <scope>NUCLEOTIDE SEQUENCE</scope>
    <source>
        <strain evidence="2">Rat1</strain>
    </source>
</reference>
<evidence type="ECO:0008006" key="3">
    <source>
        <dbReference type="Google" id="ProtNLM"/>
    </source>
</evidence>
<proteinExistence type="predicted"/>
<reference evidence="2" key="1">
    <citation type="journal article" date="2024" name="Syst. Appl. Microbiol.">
        <title>First single-strain enrichments of Electrothrix cable bacteria, description of E. aestuarii sp. nov. and E. rattekaaiensis sp. nov., and proposal of a cable bacteria taxonomy following the rules of the SeqCode.</title>
        <authorList>
            <person name="Plum-Jensen L.E."/>
            <person name="Schramm A."/>
            <person name="Marshall I.P.G."/>
        </authorList>
    </citation>
    <scope>NUCLEOTIDE SEQUENCE</scope>
    <source>
        <strain evidence="2">Rat1</strain>
    </source>
</reference>
<accession>A0AAU8LRI4</accession>
<sequence length="204" mass="23125">MKKIHLLTGLLWLFICLGHSFSFELIRQDVVQFPLALLLSILLPVSFWLLAKGEKQRYLALLFVGIFIINTSFLFVIMRGSFATKQQMAEQLKAGIQPDLAEYLITAVSAHKRQIAARLIYQLHGVALPFKNDAGGYTLYEPDKADKEKFQKNFFAQNELKLRQGGFAASFATATLLMLIHVGLFIALLVFLVLYDQGKLERDE</sequence>
<dbReference type="KEGG" id="eaj:Q3M24_14460"/>
<feature type="transmembrane region" description="Helical" evidence="1">
    <location>
        <begin position="58"/>
        <end position="78"/>
    </location>
</feature>
<organism evidence="2">
    <name type="scientific">Candidatus Electrothrix aestuarii</name>
    <dbReference type="NCBI Taxonomy" id="3062594"/>
    <lineage>
        <taxon>Bacteria</taxon>
        <taxon>Pseudomonadati</taxon>
        <taxon>Thermodesulfobacteriota</taxon>
        <taxon>Desulfobulbia</taxon>
        <taxon>Desulfobulbales</taxon>
        <taxon>Desulfobulbaceae</taxon>
        <taxon>Candidatus Electrothrix</taxon>
    </lineage>
</organism>
<evidence type="ECO:0000313" key="2">
    <source>
        <dbReference type="EMBL" id="XCN71513.1"/>
    </source>
</evidence>
<protein>
    <recommendedName>
        <fullName evidence="3">O-antigen ligase like membrane protein</fullName>
    </recommendedName>
</protein>
<name>A0AAU8LRI4_9BACT</name>
<keyword evidence="1" id="KW-1133">Transmembrane helix</keyword>
<dbReference type="EMBL" id="CP159373">
    <property type="protein sequence ID" value="XCN71513.1"/>
    <property type="molecule type" value="Genomic_DNA"/>
</dbReference>
<keyword evidence="1" id="KW-0812">Transmembrane</keyword>
<keyword evidence="1" id="KW-0472">Membrane</keyword>
<evidence type="ECO:0000256" key="1">
    <source>
        <dbReference type="SAM" id="Phobius"/>
    </source>
</evidence>
<feature type="transmembrane region" description="Helical" evidence="1">
    <location>
        <begin position="167"/>
        <end position="195"/>
    </location>
</feature>